<evidence type="ECO:0000313" key="1">
    <source>
        <dbReference type="EMBL" id="SVE62773.1"/>
    </source>
</evidence>
<sequence>MTQELMEMLQLTKQMSNIVHPHVFDQKFELDQRSEIYKLDVKV</sequence>
<organism evidence="1">
    <name type="scientific">marine metagenome</name>
    <dbReference type="NCBI Taxonomy" id="408172"/>
    <lineage>
        <taxon>unclassified sequences</taxon>
        <taxon>metagenomes</taxon>
        <taxon>ecological metagenomes</taxon>
    </lineage>
</organism>
<dbReference type="AlphaFoldDB" id="A0A383F264"/>
<protein>
    <submittedName>
        <fullName evidence="1">Uncharacterized protein</fullName>
    </submittedName>
</protein>
<feature type="non-terminal residue" evidence="1">
    <location>
        <position position="43"/>
    </location>
</feature>
<dbReference type="EMBL" id="UINC01230579">
    <property type="protein sequence ID" value="SVE62773.1"/>
    <property type="molecule type" value="Genomic_DNA"/>
</dbReference>
<accession>A0A383F264</accession>
<gene>
    <name evidence="1" type="ORF">METZ01_LOCUS515627</name>
</gene>
<reference evidence="1" key="1">
    <citation type="submission" date="2018-05" db="EMBL/GenBank/DDBJ databases">
        <authorList>
            <person name="Lanie J.A."/>
            <person name="Ng W.-L."/>
            <person name="Kazmierczak K.M."/>
            <person name="Andrzejewski T.M."/>
            <person name="Davidsen T.M."/>
            <person name="Wayne K.J."/>
            <person name="Tettelin H."/>
            <person name="Glass J.I."/>
            <person name="Rusch D."/>
            <person name="Podicherti R."/>
            <person name="Tsui H.-C.T."/>
            <person name="Winkler M.E."/>
        </authorList>
    </citation>
    <scope>NUCLEOTIDE SEQUENCE</scope>
</reference>
<proteinExistence type="predicted"/>
<name>A0A383F264_9ZZZZ</name>